<sequence length="80" mass="8682">MIHPDAEAHPEVQVRGTECATGQPIHFSYGTYDPDDRVVTIPADQHTDDTGYMIFPRSGEYMISVSAGSQFLGAVVLQVG</sequence>
<reference evidence="1 2" key="1">
    <citation type="submission" date="2020-10" db="EMBL/GenBank/DDBJ databases">
        <title>Ca. Dormibacterota MAGs.</title>
        <authorList>
            <person name="Montgomery K."/>
        </authorList>
    </citation>
    <scope>NUCLEOTIDE SEQUENCE [LARGE SCALE GENOMIC DNA]</scope>
    <source>
        <strain evidence="1">SC8812_S17_18</strain>
    </source>
</reference>
<comment type="caution">
    <text evidence="1">The sequence shown here is derived from an EMBL/GenBank/DDBJ whole genome shotgun (WGS) entry which is preliminary data.</text>
</comment>
<name>A0A934N029_9BACT</name>
<dbReference type="AlphaFoldDB" id="A0A934N029"/>
<gene>
    <name evidence="1" type="ORF">JF886_11100</name>
</gene>
<organism evidence="1 2">
    <name type="scientific">Candidatus Aeolococcus gillhamiae</name>
    <dbReference type="NCBI Taxonomy" id="3127015"/>
    <lineage>
        <taxon>Bacteria</taxon>
        <taxon>Bacillati</taxon>
        <taxon>Candidatus Dormiibacterota</taxon>
        <taxon>Candidatus Dormibacteria</taxon>
        <taxon>Candidatus Aeolococcales</taxon>
        <taxon>Candidatus Aeolococcaceae</taxon>
        <taxon>Candidatus Aeolococcus</taxon>
    </lineage>
</organism>
<evidence type="ECO:0000313" key="1">
    <source>
        <dbReference type="EMBL" id="MBJ7595385.1"/>
    </source>
</evidence>
<evidence type="ECO:0000313" key="2">
    <source>
        <dbReference type="Proteomes" id="UP000606991"/>
    </source>
</evidence>
<dbReference type="RefSeq" id="WP_337312444.1">
    <property type="nucleotide sequence ID" value="NZ_JAEKNS010000115.1"/>
</dbReference>
<dbReference type="Proteomes" id="UP000606991">
    <property type="component" value="Unassembled WGS sequence"/>
</dbReference>
<protein>
    <submittedName>
        <fullName evidence="1">Uncharacterized protein</fullName>
    </submittedName>
</protein>
<accession>A0A934N029</accession>
<dbReference type="EMBL" id="JAEKNS010000115">
    <property type="protein sequence ID" value="MBJ7595385.1"/>
    <property type="molecule type" value="Genomic_DNA"/>
</dbReference>
<proteinExistence type="predicted"/>